<keyword evidence="7" id="KW-0325">Glycoprotein</keyword>
<dbReference type="SUPFAM" id="SSF57302">
    <property type="entry name" value="Snake toxin-like"/>
    <property type="match status" value="1"/>
</dbReference>
<keyword evidence="8" id="KW-0449">Lipoprotein</keyword>
<comment type="similarity">
    <text evidence="9">Belongs to the SPACA4/bouncer family.</text>
</comment>
<keyword evidence="3" id="KW-0336">GPI-anchor</keyword>
<gene>
    <name evidence="13" type="primary">LOC110192308</name>
</gene>
<evidence type="ECO:0000256" key="8">
    <source>
        <dbReference type="ARBA" id="ARBA00023288"/>
    </source>
</evidence>
<dbReference type="Gene3D" id="2.10.60.10">
    <property type="entry name" value="CD59"/>
    <property type="match status" value="1"/>
</dbReference>
<dbReference type="PANTHER" id="PTHR47613:SF1">
    <property type="entry name" value="SPERM ACROSOME MEMBRANE-ASSOCIATED PROTEIN 4"/>
    <property type="match status" value="1"/>
</dbReference>
<comment type="subcellular location">
    <subcellularLocation>
        <location evidence="1">Cell membrane</location>
        <topology evidence="1">Lipid-anchor</topology>
        <topology evidence="1">GPI-anchor</topology>
    </subcellularLocation>
</comment>
<dbReference type="GO" id="GO:0098552">
    <property type="term" value="C:side of membrane"/>
    <property type="evidence" value="ECO:0007669"/>
    <property type="project" value="UniProtKB-KW"/>
</dbReference>
<keyword evidence="12" id="KW-1185">Reference proteome</keyword>
<keyword evidence="2" id="KW-1003">Cell membrane</keyword>
<evidence type="ECO:0000259" key="11">
    <source>
        <dbReference type="Pfam" id="PF00021"/>
    </source>
</evidence>
<dbReference type="GO" id="GO:0035036">
    <property type="term" value="P:sperm-egg recognition"/>
    <property type="evidence" value="ECO:0007669"/>
    <property type="project" value="TreeGrafter"/>
</dbReference>
<dbReference type="CDD" id="cd23574">
    <property type="entry name" value="TFP_LU_ECD_SPACA4"/>
    <property type="match status" value="1"/>
</dbReference>
<evidence type="ECO:0000256" key="10">
    <source>
        <dbReference type="SAM" id="SignalP"/>
    </source>
</evidence>
<keyword evidence="5" id="KW-0472">Membrane</keyword>
<evidence type="ECO:0000256" key="3">
    <source>
        <dbReference type="ARBA" id="ARBA00022622"/>
    </source>
</evidence>
<dbReference type="KEGG" id="pcw:110192308"/>
<evidence type="ECO:0000313" key="12">
    <source>
        <dbReference type="Proteomes" id="UP000515140"/>
    </source>
</evidence>
<keyword evidence="4 10" id="KW-0732">Signal</keyword>
<dbReference type="InterPro" id="IPR016054">
    <property type="entry name" value="LY6_UPA_recep-like"/>
</dbReference>
<evidence type="ECO:0000256" key="1">
    <source>
        <dbReference type="ARBA" id="ARBA00004609"/>
    </source>
</evidence>
<feature type="chain" id="PRO_5027695253" evidence="10">
    <location>
        <begin position="22"/>
        <end position="133"/>
    </location>
</feature>
<dbReference type="AlphaFoldDB" id="A0A6P5IAQ5"/>
<feature type="domain" description="UPAR/Ly6" evidence="11">
    <location>
        <begin position="21"/>
        <end position="99"/>
    </location>
</feature>
<evidence type="ECO:0000256" key="6">
    <source>
        <dbReference type="ARBA" id="ARBA00023157"/>
    </source>
</evidence>
<protein>
    <submittedName>
        <fullName evidence="13">Sperm acrosome membrane-associated protein 4-like</fullName>
    </submittedName>
</protein>
<feature type="signal peptide" evidence="10">
    <location>
        <begin position="1"/>
        <end position="21"/>
    </location>
</feature>
<dbReference type="GeneID" id="110192308"/>
<evidence type="ECO:0000256" key="7">
    <source>
        <dbReference type="ARBA" id="ARBA00023180"/>
    </source>
</evidence>
<evidence type="ECO:0000256" key="5">
    <source>
        <dbReference type="ARBA" id="ARBA00023136"/>
    </source>
</evidence>
<evidence type="ECO:0000256" key="9">
    <source>
        <dbReference type="ARBA" id="ARBA00029446"/>
    </source>
</evidence>
<name>A0A6P5IAQ5_PHACI</name>
<reference evidence="13" key="1">
    <citation type="submission" date="2025-08" db="UniProtKB">
        <authorList>
            <consortium name="RefSeq"/>
        </authorList>
    </citation>
    <scope>IDENTIFICATION</scope>
    <source>
        <tissue evidence="13">Spleen</tissue>
    </source>
</reference>
<dbReference type="GO" id="GO:0005886">
    <property type="term" value="C:plasma membrane"/>
    <property type="evidence" value="ECO:0007669"/>
    <property type="project" value="UniProtKB-SubCell"/>
</dbReference>
<dbReference type="RefSeq" id="XP_020819050.1">
    <property type="nucleotide sequence ID" value="XM_020963391.1"/>
</dbReference>
<accession>A0A6P5IAQ5</accession>
<dbReference type="InterPro" id="IPR046354">
    <property type="entry name" value="SPACA4/Bouncer"/>
</dbReference>
<dbReference type="PANTHER" id="PTHR47613">
    <property type="entry name" value="SPERM ACROSOME MEMBRANE-ASSOCIATED PROTEIN 4"/>
    <property type="match status" value="1"/>
</dbReference>
<dbReference type="Pfam" id="PF00021">
    <property type="entry name" value="UPAR_LY6"/>
    <property type="match status" value="1"/>
</dbReference>
<evidence type="ECO:0000256" key="2">
    <source>
        <dbReference type="ARBA" id="ARBA00022475"/>
    </source>
</evidence>
<sequence length="133" mass="14379">MRCCLIVGVALGLLLTPLIEARRCYYCDIANFRTCVGVQITCAEENDCYIGRGAVRGLPTIISKGCSKASHCGRVRHVTYMGTAYNLITSCCQAELCNMGSEVQNKTLMDVAAAAATNLSAKTFLMVLLLFLL</sequence>
<dbReference type="Proteomes" id="UP000515140">
    <property type="component" value="Unplaced"/>
</dbReference>
<evidence type="ECO:0000256" key="4">
    <source>
        <dbReference type="ARBA" id="ARBA00022729"/>
    </source>
</evidence>
<organism evidence="12 13">
    <name type="scientific">Phascolarctos cinereus</name>
    <name type="common">Koala</name>
    <dbReference type="NCBI Taxonomy" id="38626"/>
    <lineage>
        <taxon>Eukaryota</taxon>
        <taxon>Metazoa</taxon>
        <taxon>Chordata</taxon>
        <taxon>Craniata</taxon>
        <taxon>Vertebrata</taxon>
        <taxon>Euteleostomi</taxon>
        <taxon>Mammalia</taxon>
        <taxon>Metatheria</taxon>
        <taxon>Diprotodontia</taxon>
        <taxon>Phascolarctidae</taxon>
        <taxon>Phascolarctos</taxon>
    </lineage>
</organism>
<dbReference type="InterPro" id="IPR045860">
    <property type="entry name" value="Snake_toxin-like_sf"/>
</dbReference>
<keyword evidence="6" id="KW-1015">Disulfide bond</keyword>
<evidence type="ECO:0000313" key="13">
    <source>
        <dbReference type="RefSeq" id="XP_020819050.1"/>
    </source>
</evidence>
<proteinExistence type="inferred from homology"/>
<dbReference type="InParanoid" id="A0A6P5IAQ5"/>